<dbReference type="EMBL" id="JABSTV010001246">
    <property type="protein sequence ID" value="KAH7976085.1"/>
    <property type="molecule type" value="Genomic_DNA"/>
</dbReference>
<reference evidence="1" key="2">
    <citation type="submission" date="2021-09" db="EMBL/GenBank/DDBJ databases">
        <authorList>
            <person name="Jia N."/>
            <person name="Wang J."/>
            <person name="Shi W."/>
            <person name="Du L."/>
            <person name="Sun Y."/>
            <person name="Zhan W."/>
            <person name="Jiang J."/>
            <person name="Wang Q."/>
            <person name="Zhang B."/>
            <person name="Ji P."/>
            <person name="Sakyi L.B."/>
            <person name="Cui X."/>
            <person name="Yuan T."/>
            <person name="Jiang B."/>
            <person name="Yang W."/>
            <person name="Lam T.T.-Y."/>
            <person name="Chang Q."/>
            <person name="Ding S."/>
            <person name="Wang X."/>
            <person name="Zhu J."/>
            <person name="Ruan X."/>
            <person name="Zhao L."/>
            <person name="Wei J."/>
            <person name="Que T."/>
            <person name="Du C."/>
            <person name="Cheng J."/>
            <person name="Dai P."/>
            <person name="Han X."/>
            <person name="Huang E."/>
            <person name="Gao Y."/>
            <person name="Liu J."/>
            <person name="Shao H."/>
            <person name="Ye R."/>
            <person name="Li L."/>
            <person name="Wei W."/>
            <person name="Wang X."/>
            <person name="Wang C."/>
            <person name="Huo Q."/>
            <person name="Li W."/>
            <person name="Guo W."/>
            <person name="Chen H."/>
            <person name="Chen S."/>
            <person name="Zhou L."/>
            <person name="Zhou L."/>
            <person name="Ni X."/>
            <person name="Tian J."/>
            <person name="Zhou Y."/>
            <person name="Sheng Y."/>
            <person name="Liu T."/>
            <person name="Pan Y."/>
            <person name="Xia L."/>
            <person name="Li J."/>
            <person name="Zhao F."/>
            <person name="Cao W."/>
        </authorList>
    </citation>
    <scope>NUCLEOTIDE SEQUENCE</scope>
    <source>
        <strain evidence="1">Rsan-2018</strain>
        <tissue evidence="1">Larvae</tissue>
    </source>
</reference>
<reference evidence="1" key="1">
    <citation type="journal article" date="2020" name="Cell">
        <title>Large-Scale Comparative Analyses of Tick Genomes Elucidate Their Genetic Diversity and Vector Capacities.</title>
        <authorList>
            <consortium name="Tick Genome and Microbiome Consortium (TIGMIC)"/>
            <person name="Jia N."/>
            <person name="Wang J."/>
            <person name="Shi W."/>
            <person name="Du L."/>
            <person name="Sun Y."/>
            <person name="Zhan W."/>
            <person name="Jiang J.F."/>
            <person name="Wang Q."/>
            <person name="Zhang B."/>
            <person name="Ji P."/>
            <person name="Bell-Sakyi L."/>
            <person name="Cui X.M."/>
            <person name="Yuan T.T."/>
            <person name="Jiang B.G."/>
            <person name="Yang W.F."/>
            <person name="Lam T.T."/>
            <person name="Chang Q.C."/>
            <person name="Ding S.J."/>
            <person name="Wang X.J."/>
            <person name="Zhu J.G."/>
            <person name="Ruan X.D."/>
            <person name="Zhao L."/>
            <person name="Wei J.T."/>
            <person name="Ye R.Z."/>
            <person name="Que T.C."/>
            <person name="Du C.H."/>
            <person name="Zhou Y.H."/>
            <person name="Cheng J.X."/>
            <person name="Dai P.F."/>
            <person name="Guo W.B."/>
            <person name="Han X.H."/>
            <person name="Huang E.J."/>
            <person name="Li L.F."/>
            <person name="Wei W."/>
            <person name="Gao Y.C."/>
            <person name="Liu J.Z."/>
            <person name="Shao H.Z."/>
            <person name="Wang X."/>
            <person name="Wang C.C."/>
            <person name="Yang T.C."/>
            <person name="Huo Q.B."/>
            <person name="Li W."/>
            <person name="Chen H.Y."/>
            <person name="Chen S.E."/>
            <person name="Zhou L.G."/>
            <person name="Ni X.B."/>
            <person name="Tian J.H."/>
            <person name="Sheng Y."/>
            <person name="Liu T."/>
            <person name="Pan Y.S."/>
            <person name="Xia L.Y."/>
            <person name="Li J."/>
            <person name="Zhao F."/>
            <person name="Cao W.C."/>
        </authorList>
    </citation>
    <scope>NUCLEOTIDE SEQUENCE</scope>
    <source>
        <strain evidence="1">Rsan-2018</strain>
    </source>
</reference>
<dbReference type="AlphaFoldDB" id="A0A9D4QCW6"/>
<evidence type="ECO:0000313" key="2">
    <source>
        <dbReference type="Proteomes" id="UP000821837"/>
    </source>
</evidence>
<dbReference type="Proteomes" id="UP000821837">
    <property type="component" value="Chromosome 10"/>
</dbReference>
<comment type="caution">
    <text evidence="1">The sequence shown here is derived from an EMBL/GenBank/DDBJ whole genome shotgun (WGS) entry which is preliminary data.</text>
</comment>
<protein>
    <submittedName>
        <fullName evidence="1">Uncharacterized protein</fullName>
    </submittedName>
</protein>
<sequence>MTSELSTTASDEDVLTSALAFPDIYAKHGSLVRDKMARLIHVPGTLWRKSGGEVFVFFDLRGPDGEWDDFLESLFAKKATVIVRHASDREKDIRLPMGEGGRHGVGSQGPDDGDSILYSEKVSWQDIETNGFVVNDALHANIEFE</sequence>
<proteinExistence type="predicted"/>
<evidence type="ECO:0000313" key="1">
    <source>
        <dbReference type="EMBL" id="KAH7976085.1"/>
    </source>
</evidence>
<gene>
    <name evidence="1" type="ORF">HPB52_008626</name>
</gene>
<organism evidence="1 2">
    <name type="scientific">Rhipicephalus sanguineus</name>
    <name type="common">Brown dog tick</name>
    <name type="synonym">Ixodes sanguineus</name>
    <dbReference type="NCBI Taxonomy" id="34632"/>
    <lineage>
        <taxon>Eukaryota</taxon>
        <taxon>Metazoa</taxon>
        <taxon>Ecdysozoa</taxon>
        <taxon>Arthropoda</taxon>
        <taxon>Chelicerata</taxon>
        <taxon>Arachnida</taxon>
        <taxon>Acari</taxon>
        <taxon>Parasitiformes</taxon>
        <taxon>Ixodida</taxon>
        <taxon>Ixodoidea</taxon>
        <taxon>Ixodidae</taxon>
        <taxon>Rhipicephalinae</taxon>
        <taxon>Rhipicephalus</taxon>
        <taxon>Rhipicephalus</taxon>
    </lineage>
</organism>
<keyword evidence="2" id="KW-1185">Reference proteome</keyword>
<accession>A0A9D4QCW6</accession>
<name>A0A9D4QCW6_RHISA</name>